<dbReference type="InterPro" id="IPR036514">
    <property type="entry name" value="SGNH_hydro_sf"/>
</dbReference>
<organism evidence="1 2">
    <name type="scientific">Kribbella jejuensis</name>
    <dbReference type="NCBI Taxonomy" id="236068"/>
    <lineage>
        <taxon>Bacteria</taxon>
        <taxon>Bacillati</taxon>
        <taxon>Actinomycetota</taxon>
        <taxon>Actinomycetes</taxon>
        <taxon>Propionibacteriales</taxon>
        <taxon>Kribbellaceae</taxon>
        <taxon>Kribbella</taxon>
    </lineage>
</organism>
<reference evidence="1 2" key="1">
    <citation type="submission" date="2019-06" db="EMBL/GenBank/DDBJ databases">
        <title>Sequencing the genomes of 1000 actinobacteria strains.</title>
        <authorList>
            <person name="Klenk H.-P."/>
        </authorList>
    </citation>
    <scope>NUCLEOTIDE SEQUENCE [LARGE SCALE GENOMIC DNA]</scope>
    <source>
        <strain evidence="1 2">DSM 17305</strain>
    </source>
</reference>
<name>A0A542E9X9_9ACTN</name>
<proteinExistence type="predicted"/>
<dbReference type="Gene3D" id="3.40.50.1110">
    <property type="entry name" value="SGNH hydrolase"/>
    <property type="match status" value="1"/>
</dbReference>
<dbReference type="Proteomes" id="UP000316298">
    <property type="component" value="Unassembled WGS sequence"/>
</dbReference>
<comment type="caution">
    <text evidence="1">The sequence shown here is derived from an EMBL/GenBank/DDBJ whole genome shotgun (WGS) entry which is preliminary data.</text>
</comment>
<protein>
    <recommendedName>
        <fullName evidence="3">Lysophospholipase L1-like esterase</fullName>
    </recommendedName>
</protein>
<gene>
    <name evidence="1" type="ORF">FB475_5058</name>
</gene>
<evidence type="ECO:0000313" key="2">
    <source>
        <dbReference type="Proteomes" id="UP000316298"/>
    </source>
</evidence>
<dbReference type="InterPro" id="IPR006311">
    <property type="entry name" value="TAT_signal"/>
</dbReference>
<evidence type="ECO:0008006" key="3">
    <source>
        <dbReference type="Google" id="ProtNLM"/>
    </source>
</evidence>
<evidence type="ECO:0000313" key="1">
    <source>
        <dbReference type="EMBL" id="TQJ12130.1"/>
    </source>
</evidence>
<keyword evidence="2" id="KW-1185">Reference proteome</keyword>
<dbReference type="PROSITE" id="PS51318">
    <property type="entry name" value="TAT"/>
    <property type="match status" value="1"/>
</dbReference>
<accession>A0A542E9X9</accession>
<sequence length="246" mass="26334">MGNLSALKPNRRQLLMAGAAAAVAGAVTAETAGTASAADPYGSGDLGDWTILSRSISTAATITYVRDHDGVCMFGDSIAVQDGKALASKLLSRGISLAVHNWSGRPTTPAVDALENWAIKYGLPRRILMATGTNDIFNPPVFAAQIDRTMRIVGSNRKVVWVNTQISRTAKSAAIQVADQRNSAWINSQIHDAEKKYPNLDIVRWAEYLAAKPARLTQLLREGVHTTVPAGQDARNDLMVQALISA</sequence>
<dbReference type="AlphaFoldDB" id="A0A542E9X9"/>
<dbReference type="EMBL" id="VFMM01000002">
    <property type="protein sequence ID" value="TQJ12130.1"/>
    <property type="molecule type" value="Genomic_DNA"/>
</dbReference>
<dbReference type="SUPFAM" id="SSF52266">
    <property type="entry name" value="SGNH hydrolase"/>
    <property type="match status" value="1"/>
</dbReference>